<accession>A0A7W6A3Q1</accession>
<reference evidence="7 8" key="1">
    <citation type="submission" date="2020-08" db="EMBL/GenBank/DDBJ databases">
        <title>Genomic Encyclopedia of Type Strains, Phase IV (KMG-IV): sequencing the most valuable type-strain genomes for metagenomic binning, comparative biology and taxonomic classification.</title>
        <authorList>
            <person name="Goeker M."/>
        </authorList>
    </citation>
    <scope>NUCLEOTIDE SEQUENCE [LARGE SCALE GENOMIC DNA]</scope>
    <source>
        <strain evidence="7 8">DSM 14878</strain>
    </source>
</reference>
<feature type="transmembrane region" description="Helical" evidence="5">
    <location>
        <begin position="129"/>
        <end position="151"/>
    </location>
</feature>
<sequence>MHASPVQIDDSDAPPAWEQWAAGFVVFMLTGALIAPVIAPDQGETPILRLIWLPVYAVTAGLTVFRFEKIIRAWPAWLMVGALVALAYVSQYWSIDPGVTERRVIALAINSAFAVYLGAVFRGAALPRVLMHTCLVMAVGSLIMVFAFPRIGVHQYDNAGLWRGLWYEKNQMGLIMVVGAVSAAASLAADHLAQNGRKPWVALLALGLTTLLVVATQSKTSLLCWILGVGMVGGWWTLRQGGAAVTVAAVWLGVVSAAGGAWLWNTDSAAILEALGKDPSLTGRTLIWEALMRKVAERPWTGYGFSAFWGVDSIPAREIRLETQWPVPSAHNGWIDLLVQLGWPGAVAVGTLMAVSAVMILIRMNGLGAREGFWSIGYLAVFFALSLSESVLLTHANLPWVLMLAILARAVTFDPVPVRPPLARPATRAYQNRLRIASDYVNGRRPLRF</sequence>
<keyword evidence="4 5" id="KW-0472">Membrane</keyword>
<comment type="subcellular location">
    <subcellularLocation>
        <location evidence="1">Membrane</location>
        <topology evidence="1">Multi-pass membrane protein</topology>
    </subcellularLocation>
</comment>
<dbReference type="PANTHER" id="PTHR37422:SF17">
    <property type="entry name" value="O-ANTIGEN LIGASE"/>
    <property type="match status" value="1"/>
</dbReference>
<feature type="transmembrane region" description="Helical" evidence="5">
    <location>
        <begin position="171"/>
        <end position="188"/>
    </location>
</feature>
<dbReference type="Pfam" id="PF04932">
    <property type="entry name" value="Wzy_C"/>
    <property type="match status" value="1"/>
</dbReference>
<dbReference type="GO" id="GO:0016874">
    <property type="term" value="F:ligase activity"/>
    <property type="evidence" value="ECO:0007669"/>
    <property type="project" value="UniProtKB-KW"/>
</dbReference>
<dbReference type="InterPro" id="IPR051533">
    <property type="entry name" value="WaaL-like"/>
</dbReference>
<feature type="transmembrane region" description="Helical" evidence="5">
    <location>
        <begin position="50"/>
        <end position="67"/>
    </location>
</feature>
<dbReference type="InterPro" id="IPR007016">
    <property type="entry name" value="O-antigen_ligase-rel_domated"/>
</dbReference>
<feature type="transmembrane region" description="Helical" evidence="5">
    <location>
        <begin position="200"/>
        <end position="216"/>
    </location>
</feature>
<dbReference type="Proteomes" id="UP000532936">
    <property type="component" value="Unassembled WGS sequence"/>
</dbReference>
<comment type="caution">
    <text evidence="7">The sequence shown here is derived from an EMBL/GenBank/DDBJ whole genome shotgun (WGS) entry which is preliminary data.</text>
</comment>
<proteinExistence type="predicted"/>
<protein>
    <submittedName>
        <fullName evidence="7">O-antigen ligase</fullName>
    </submittedName>
</protein>
<dbReference type="EMBL" id="JACIDA010000001">
    <property type="protein sequence ID" value="MBB3871005.1"/>
    <property type="molecule type" value="Genomic_DNA"/>
</dbReference>
<evidence type="ECO:0000259" key="6">
    <source>
        <dbReference type="Pfam" id="PF04932"/>
    </source>
</evidence>
<keyword evidence="3 5" id="KW-1133">Transmembrane helix</keyword>
<dbReference type="AlphaFoldDB" id="A0A7W6A3Q1"/>
<evidence type="ECO:0000256" key="3">
    <source>
        <dbReference type="ARBA" id="ARBA00022989"/>
    </source>
</evidence>
<keyword evidence="7" id="KW-0436">Ligase</keyword>
<feature type="transmembrane region" description="Helical" evidence="5">
    <location>
        <begin position="74"/>
        <end position="93"/>
    </location>
</feature>
<dbReference type="GO" id="GO:0016020">
    <property type="term" value="C:membrane"/>
    <property type="evidence" value="ECO:0007669"/>
    <property type="project" value="UniProtKB-SubCell"/>
</dbReference>
<gene>
    <name evidence="7" type="ORF">GGR11_000519</name>
</gene>
<evidence type="ECO:0000256" key="1">
    <source>
        <dbReference type="ARBA" id="ARBA00004141"/>
    </source>
</evidence>
<feature type="domain" description="O-antigen ligase-related" evidence="6">
    <location>
        <begin position="205"/>
        <end position="348"/>
    </location>
</feature>
<dbReference type="RefSeq" id="WP_183195267.1">
    <property type="nucleotide sequence ID" value="NZ_JACIDA010000001.1"/>
</dbReference>
<evidence type="ECO:0000313" key="8">
    <source>
        <dbReference type="Proteomes" id="UP000532936"/>
    </source>
</evidence>
<evidence type="ECO:0000313" key="7">
    <source>
        <dbReference type="EMBL" id="MBB3871005.1"/>
    </source>
</evidence>
<keyword evidence="2 5" id="KW-0812">Transmembrane</keyword>
<feature type="transmembrane region" description="Helical" evidence="5">
    <location>
        <begin position="20"/>
        <end position="38"/>
    </location>
</feature>
<feature type="transmembrane region" description="Helical" evidence="5">
    <location>
        <begin position="341"/>
        <end position="361"/>
    </location>
</feature>
<feature type="transmembrane region" description="Helical" evidence="5">
    <location>
        <begin position="373"/>
        <end position="392"/>
    </location>
</feature>
<name>A0A7W6A3Q1_9CAUL</name>
<feature type="transmembrane region" description="Helical" evidence="5">
    <location>
        <begin position="222"/>
        <end position="238"/>
    </location>
</feature>
<evidence type="ECO:0000256" key="4">
    <source>
        <dbReference type="ARBA" id="ARBA00023136"/>
    </source>
</evidence>
<dbReference type="PANTHER" id="PTHR37422">
    <property type="entry name" value="TEICHURONIC ACID BIOSYNTHESIS PROTEIN TUAE"/>
    <property type="match status" value="1"/>
</dbReference>
<evidence type="ECO:0000256" key="5">
    <source>
        <dbReference type="SAM" id="Phobius"/>
    </source>
</evidence>
<feature type="transmembrane region" description="Helical" evidence="5">
    <location>
        <begin position="105"/>
        <end position="122"/>
    </location>
</feature>
<feature type="transmembrane region" description="Helical" evidence="5">
    <location>
        <begin position="245"/>
        <end position="264"/>
    </location>
</feature>
<organism evidence="7 8">
    <name type="scientific">Brevundimonas mediterranea</name>
    <dbReference type="NCBI Taxonomy" id="74329"/>
    <lineage>
        <taxon>Bacteria</taxon>
        <taxon>Pseudomonadati</taxon>
        <taxon>Pseudomonadota</taxon>
        <taxon>Alphaproteobacteria</taxon>
        <taxon>Caulobacterales</taxon>
        <taxon>Caulobacteraceae</taxon>
        <taxon>Brevundimonas</taxon>
    </lineage>
</organism>
<evidence type="ECO:0000256" key="2">
    <source>
        <dbReference type="ARBA" id="ARBA00022692"/>
    </source>
</evidence>